<proteinExistence type="predicted"/>
<accession>A0A090UXI7</accession>
<name>A0A090UXI7_PSEVU</name>
<evidence type="ECO:0000256" key="1">
    <source>
        <dbReference type="SAM" id="Phobius"/>
    </source>
</evidence>
<keyword evidence="1" id="KW-0812">Transmembrane</keyword>
<keyword evidence="1" id="KW-1133">Transmembrane helix</keyword>
<keyword evidence="1" id="KW-0472">Membrane</keyword>
<dbReference type="EMBL" id="BBMZ01000007">
    <property type="protein sequence ID" value="GAL57241.1"/>
    <property type="molecule type" value="Genomic_DNA"/>
</dbReference>
<comment type="caution">
    <text evidence="2">The sequence shown here is derived from an EMBL/GenBank/DDBJ whole genome shotgun (WGS) entry which is preliminary data.</text>
</comment>
<protein>
    <submittedName>
        <fullName evidence="2">Uncharacterized protein</fullName>
    </submittedName>
</protein>
<feature type="transmembrane region" description="Helical" evidence="1">
    <location>
        <begin position="147"/>
        <end position="165"/>
    </location>
</feature>
<evidence type="ECO:0000313" key="3">
    <source>
        <dbReference type="Proteomes" id="UP000029462"/>
    </source>
</evidence>
<evidence type="ECO:0000313" key="2">
    <source>
        <dbReference type="EMBL" id="GAL57241.1"/>
    </source>
</evidence>
<reference evidence="2 3" key="1">
    <citation type="submission" date="2014-09" db="EMBL/GenBank/DDBJ databases">
        <title>Whole genome shotgun sequence of Escherichia vulneris NBRC 102420.</title>
        <authorList>
            <person name="Yoshida Y."/>
            <person name="Hosoyama A."/>
            <person name="Tsuchikane K."/>
            <person name="Ohji S."/>
            <person name="Ichikawa N."/>
            <person name="Kimura A."/>
            <person name="Yamazoe A."/>
            <person name="Ezaki T."/>
            <person name="Fujita N."/>
        </authorList>
    </citation>
    <scope>NUCLEOTIDE SEQUENCE [LARGE SCALE GENOMIC DNA]</scope>
    <source>
        <strain evidence="2 3">NBRC 102420</strain>
    </source>
</reference>
<organism evidence="2 3">
    <name type="scientific">Pseudescherichia vulneris NBRC 102420</name>
    <dbReference type="NCBI Taxonomy" id="1115515"/>
    <lineage>
        <taxon>Bacteria</taxon>
        <taxon>Pseudomonadati</taxon>
        <taxon>Pseudomonadota</taxon>
        <taxon>Gammaproteobacteria</taxon>
        <taxon>Enterobacterales</taxon>
        <taxon>Enterobacteriaceae</taxon>
        <taxon>Pseudescherichia</taxon>
    </lineage>
</organism>
<dbReference type="AlphaFoldDB" id="A0A090UXI7"/>
<sequence length="194" mass="23212">MRGNVHDNNGLFALRLLCHGRCFLRRRFRRWLLGDRLLSYRLLSQGLLYRLLLNRLMLYRLLLNRLLLHRLVLNRLRRCTSHRLGFNVRCGRLLRRSLAQRLFRLHGGVLARLSRRVRRLILVLRRSRNVMLLTRTRGVARFMNTHFTHAFIDVIFGVVIVRLIIVTTRLHAFHWAIAEHRRTLFPAGPKTMNQ</sequence>
<keyword evidence="3" id="KW-1185">Reference proteome</keyword>
<dbReference type="STRING" id="1115515.EV102420_07_00600"/>
<dbReference type="Proteomes" id="UP000029462">
    <property type="component" value="Unassembled WGS sequence"/>
</dbReference>
<gene>
    <name evidence="2" type="ORF">EV102420_07_00600</name>
</gene>